<dbReference type="SUPFAM" id="SSF52540">
    <property type="entry name" value="P-loop containing nucleoside triphosphate hydrolases"/>
    <property type="match status" value="1"/>
</dbReference>
<dbReference type="PROSITE" id="PS50893">
    <property type="entry name" value="ABC_TRANSPORTER_2"/>
    <property type="match status" value="1"/>
</dbReference>
<reference evidence="7" key="1">
    <citation type="journal article" date="2019" name="Int. J. Syst. Evol. Microbiol.">
        <title>The Global Catalogue of Microorganisms (GCM) 10K type strain sequencing project: providing services to taxonomists for standard genome sequencing and annotation.</title>
        <authorList>
            <consortium name="The Broad Institute Genomics Platform"/>
            <consortium name="The Broad Institute Genome Sequencing Center for Infectious Disease"/>
            <person name="Wu L."/>
            <person name="Ma J."/>
        </authorList>
    </citation>
    <scope>NUCLEOTIDE SEQUENCE [LARGE SCALE GENOMIC DNA]</scope>
    <source>
        <strain evidence="7">CCM 8947</strain>
    </source>
</reference>
<dbReference type="CDD" id="cd03230">
    <property type="entry name" value="ABC_DR_subfamily_A"/>
    <property type="match status" value="1"/>
</dbReference>
<dbReference type="EMBL" id="JBHTOG010000007">
    <property type="protein sequence ID" value="MFD1431430.1"/>
    <property type="molecule type" value="Genomic_DNA"/>
</dbReference>
<dbReference type="Gene3D" id="3.40.50.300">
    <property type="entry name" value="P-loop containing nucleotide triphosphate hydrolases"/>
    <property type="match status" value="1"/>
</dbReference>
<accession>A0ABW4CNS4</accession>
<evidence type="ECO:0000313" key="6">
    <source>
        <dbReference type="EMBL" id="MFD1431430.1"/>
    </source>
</evidence>
<gene>
    <name evidence="6" type="ORF">ACFQ47_01850</name>
</gene>
<evidence type="ECO:0000256" key="4">
    <source>
        <dbReference type="ARBA" id="ARBA00022840"/>
    </source>
</evidence>
<feature type="domain" description="ABC transporter" evidence="5">
    <location>
        <begin position="5"/>
        <end position="229"/>
    </location>
</feature>
<dbReference type="Proteomes" id="UP001597192">
    <property type="component" value="Unassembled WGS sequence"/>
</dbReference>
<dbReference type="Pfam" id="PF00005">
    <property type="entry name" value="ABC_tran"/>
    <property type="match status" value="1"/>
</dbReference>
<evidence type="ECO:0000256" key="2">
    <source>
        <dbReference type="ARBA" id="ARBA00022448"/>
    </source>
</evidence>
<evidence type="ECO:0000259" key="5">
    <source>
        <dbReference type="PROSITE" id="PS50893"/>
    </source>
</evidence>
<protein>
    <submittedName>
        <fullName evidence="6">ABC transporter ATP-binding protein</fullName>
    </submittedName>
</protein>
<dbReference type="SMART" id="SM00382">
    <property type="entry name" value="AAA"/>
    <property type="match status" value="1"/>
</dbReference>
<organism evidence="6 7">
    <name type="scientific">Lacticaseibacillus yichunensis</name>
    <dbReference type="NCBI Taxonomy" id="2486015"/>
    <lineage>
        <taxon>Bacteria</taxon>
        <taxon>Bacillati</taxon>
        <taxon>Bacillota</taxon>
        <taxon>Bacilli</taxon>
        <taxon>Lactobacillales</taxon>
        <taxon>Lactobacillaceae</taxon>
        <taxon>Lacticaseibacillus</taxon>
    </lineage>
</organism>
<evidence type="ECO:0000313" key="7">
    <source>
        <dbReference type="Proteomes" id="UP001597192"/>
    </source>
</evidence>
<dbReference type="InterPro" id="IPR003593">
    <property type="entry name" value="AAA+_ATPase"/>
</dbReference>
<keyword evidence="3" id="KW-0547">Nucleotide-binding</keyword>
<dbReference type="InterPro" id="IPR003439">
    <property type="entry name" value="ABC_transporter-like_ATP-bd"/>
</dbReference>
<keyword evidence="4 6" id="KW-0067">ATP-binding</keyword>
<name>A0ABW4CNS4_9LACO</name>
<proteinExistence type="inferred from homology"/>
<dbReference type="InterPro" id="IPR027417">
    <property type="entry name" value="P-loop_NTPase"/>
</dbReference>
<keyword evidence="2" id="KW-0813">Transport</keyword>
<dbReference type="PANTHER" id="PTHR43335:SF4">
    <property type="entry name" value="ABC TRANSPORTER, ATP-BINDING PROTEIN"/>
    <property type="match status" value="1"/>
</dbReference>
<keyword evidence="7" id="KW-1185">Reference proteome</keyword>
<dbReference type="RefSeq" id="WP_125698378.1">
    <property type="nucleotide sequence ID" value="NZ_JBHTOG010000007.1"/>
</dbReference>
<comment type="similarity">
    <text evidence="1">Belongs to the ABC transporter superfamily.</text>
</comment>
<dbReference type="PANTHER" id="PTHR43335">
    <property type="entry name" value="ABC TRANSPORTER, ATP-BINDING PROTEIN"/>
    <property type="match status" value="1"/>
</dbReference>
<comment type="caution">
    <text evidence="6">The sequence shown here is derived from an EMBL/GenBank/DDBJ whole genome shotgun (WGS) entry which is preliminary data.</text>
</comment>
<evidence type="ECO:0000256" key="1">
    <source>
        <dbReference type="ARBA" id="ARBA00005417"/>
    </source>
</evidence>
<dbReference type="GO" id="GO:0005524">
    <property type="term" value="F:ATP binding"/>
    <property type="evidence" value="ECO:0007669"/>
    <property type="project" value="UniProtKB-KW"/>
</dbReference>
<sequence length="313" mass="33034">MTAALDLRGVTKQFGDHPVLRGLDLTVEAGQIFGFIGENGAGKTTTMRLILGLERPDAGSLQVFGQPVTFGRTPTNKMIGYLPDVPAFYGDMSAREYLRLCAAITAGDPADIAPLLHEVGLADDHRHIAGFSRGMKQRLGIAQALLGKPQLLICDEPTSALDPAGRNDFLTLLSGLRGSLTIVLSTHILTDVERICDHVGILHDGVLQEQGPLAALKNKYAQAAISLTFASEAETATAAKILNILASTPAASTQQAPAAPTPLTLPYTGDYAPAATRVMAALAQAGLAPLTFARVDPTLDQVFMEVIRSTTPD</sequence>
<evidence type="ECO:0000256" key="3">
    <source>
        <dbReference type="ARBA" id="ARBA00022741"/>
    </source>
</evidence>